<name>A0ABY5UY11_9BACT</name>
<gene>
    <name evidence="1" type="ORF">NQ491_09315</name>
</gene>
<dbReference type="Proteomes" id="UP001059295">
    <property type="component" value="Chromosome"/>
</dbReference>
<dbReference type="EMBL" id="CP102294">
    <property type="protein sequence ID" value="UWN56841.1"/>
    <property type="molecule type" value="Genomic_DNA"/>
</dbReference>
<sequence>MRTHAHKEKRFFIATFVADGPCQRSIEDLTELTFYRLDERFSGLEILSEATGRYIAAYLHRDGKRIPVGLIPRDRAQSLGIDSARAVSTLHLGTDRMMLESYAYNSEWGGGDWQVCPGTGGAHNFVNGICSACNMLLPTDVYPDYCGRCGQLESQCVCCPVCHNFPCSCSHGGGGEQGEIITCTKPGCPDPYHCNGTCGGGAGGVDVPVSSLKTRAGDIQRAAKVAVQEVTKRFGKSEPFCNWGVKLAFMELANNSTELEDKRANAMIEYWQNNPERWVRLTSVDLVQKMANSGWFVVAGWKASEGAGHVVVIVPGTLHWASGAKMYVPECMDTGRNMRVEKQPMNKSFGKNKLPDVEFYYYK</sequence>
<proteinExistence type="predicted"/>
<reference evidence="1" key="1">
    <citation type="journal article" date="2022" name="Cell">
        <title>Design, construction, and in vivo augmentation of a complex gut microbiome.</title>
        <authorList>
            <person name="Cheng A.G."/>
            <person name="Ho P.Y."/>
            <person name="Aranda-Diaz A."/>
            <person name="Jain S."/>
            <person name="Yu F.B."/>
            <person name="Meng X."/>
            <person name="Wang M."/>
            <person name="Iakiviak M."/>
            <person name="Nagashima K."/>
            <person name="Zhao A."/>
            <person name="Murugkar P."/>
            <person name="Patil A."/>
            <person name="Atabakhsh K."/>
            <person name="Weakley A."/>
            <person name="Yan J."/>
            <person name="Brumbaugh A.R."/>
            <person name="Higginbottom S."/>
            <person name="Dimas A."/>
            <person name="Shiver A.L."/>
            <person name="Deutschbauer A."/>
            <person name="Neff N."/>
            <person name="Sonnenburg J.L."/>
            <person name="Huang K.C."/>
            <person name="Fischbach M.A."/>
        </authorList>
    </citation>
    <scope>NUCLEOTIDE SEQUENCE</scope>
    <source>
        <strain evidence="1">AP11</strain>
    </source>
</reference>
<evidence type="ECO:0000313" key="1">
    <source>
        <dbReference type="EMBL" id="UWN56841.1"/>
    </source>
</evidence>
<keyword evidence="2" id="KW-1185">Reference proteome</keyword>
<accession>A0ABY5UY11</accession>
<dbReference type="Gene3D" id="3.90.1720.10">
    <property type="entry name" value="endopeptidase domain like (from Nostoc punctiforme)"/>
    <property type="match status" value="1"/>
</dbReference>
<dbReference type="GeneID" id="82891931"/>
<protein>
    <submittedName>
        <fullName evidence="1">Uncharacterized protein</fullName>
    </submittedName>
</protein>
<evidence type="ECO:0000313" key="2">
    <source>
        <dbReference type="Proteomes" id="UP001059295"/>
    </source>
</evidence>
<organism evidence="1 2">
    <name type="scientific">Alistipes ihumii AP11</name>
    <dbReference type="NCBI Taxonomy" id="1211813"/>
    <lineage>
        <taxon>Bacteria</taxon>
        <taxon>Pseudomonadati</taxon>
        <taxon>Bacteroidota</taxon>
        <taxon>Bacteroidia</taxon>
        <taxon>Bacteroidales</taxon>
        <taxon>Rikenellaceae</taxon>
        <taxon>Alistipes</taxon>
    </lineage>
</organism>
<dbReference type="RefSeq" id="WP_019245845.1">
    <property type="nucleotide sequence ID" value="NZ_CAPH01000012.1"/>
</dbReference>